<dbReference type="EMBL" id="JAVRRL010000142">
    <property type="protein sequence ID" value="KAK5107076.1"/>
    <property type="molecule type" value="Genomic_DNA"/>
</dbReference>
<feature type="signal peptide" evidence="1">
    <location>
        <begin position="1"/>
        <end position="19"/>
    </location>
</feature>
<feature type="domain" description="Rhamnogalacturonase A/B/Epimerase-like pectate lyase" evidence="2">
    <location>
        <begin position="450"/>
        <end position="521"/>
    </location>
</feature>
<dbReference type="InterPro" id="IPR024535">
    <property type="entry name" value="RHGA/B-epi-like_pectate_lyase"/>
</dbReference>
<evidence type="ECO:0000259" key="2">
    <source>
        <dbReference type="Pfam" id="PF12708"/>
    </source>
</evidence>
<dbReference type="Pfam" id="PF12708">
    <property type="entry name" value="Pect-lyase_RHGA_epim"/>
    <property type="match status" value="2"/>
</dbReference>
<evidence type="ECO:0000256" key="1">
    <source>
        <dbReference type="SAM" id="SignalP"/>
    </source>
</evidence>
<accession>A0AAN7YKV8</accession>
<name>A0AAN7YKV8_9PEZI</name>
<dbReference type="PANTHER" id="PTHR33928">
    <property type="entry name" value="POLYGALACTURONASE QRT3"/>
    <property type="match status" value="1"/>
</dbReference>
<dbReference type="Proteomes" id="UP001310890">
    <property type="component" value="Unassembled WGS sequence"/>
</dbReference>
<dbReference type="InterPro" id="IPR011050">
    <property type="entry name" value="Pectin_lyase_fold/virulence"/>
</dbReference>
<sequence>MRSFVFLTPLLATIGSSIAQHVHFQIPEVERYVQSMLGEFNHYTKYPGPSPIYWQHPSPRPTKPAPSPPANSCAYWLEDIKHQGIAAFNPSPSTYQVFRNVKDFGAKGDGVTDDTAAINNAISSGGRCGPDTCASSTVTPAVVYFPAGTYMINASIIDYYYTQLIGNPNCLPTIRAFPTFSGGLGLIDGDQYGANGLGFGATNVFWRQIRNFIIDTTLIPATSAVTGIHWPTAQATSIQNVVFQMSSNNGTQHQGIFIEQGSGGFMNDLVFYGGLNGAVFGNQQFTMRNLTFYNAVTAIDQIWDWGWTYKSISINNCSVGLDMSSGGPTAQSVGSITFIDSSISNTPVGIKTAHGPGSQPSTAGSLIVENVVLNNVPVAIQGNGVTALAGTTGQTTIAAWGEGHSYTPNGPNNHEGPITPVSRPGSLLQADGKYFERSKPQYQQYPVSSFVSARSSGATGNGHTDDTAALQAAIYAAKAQNKILFVDHGDYLVSRTIYIPSGSRIVGETYSVILSSGNFFNNINSPQPVVQIGKARESGTIEWSDMIVSTQGQQRGAVLFEYNLDSPSSSPSGLWDVHARVGGFAGSNLQLAQCPTTPTATVTAANLNQNCIAAFMTMHLTKFSSGLYAENVWLWVADHDVEDPSSTQITVYAGRGLLDESQSGTFWLIGTAVEHHTLYEYQFAHTRNVFAGQIQTETAYYQPNPSAPLPFPFFASLNDPRFPSLTATDGNLTIPDADGWGLRIVHSNNILIYGAGLYSFFDNYSTTCSNQGNGEVCQYRNFEVISSNAITVYNLNTVGTHEMIEVDGQNVAYYGDNLDGFVDTIALFRTSS</sequence>
<feature type="chain" id="PRO_5042915781" description="Rhamnogalacturonase A/B/Epimerase-like pectate lyase domain-containing protein" evidence="1">
    <location>
        <begin position="20"/>
        <end position="832"/>
    </location>
</feature>
<gene>
    <name evidence="3" type="ORF">LTR62_001894</name>
</gene>
<dbReference type="GO" id="GO:0004650">
    <property type="term" value="F:polygalacturonase activity"/>
    <property type="evidence" value="ECO:0007669"/>
    <property type="project" value="InterPro"/>
</dbReference>
<dbReference type="CDD" id="cd23668">
    <property type="entry name" value="GH55_beta13glucanase-like"/>
    <property type="match status" value="1"/>
</dbReference>
<protein>
    <recommendedName>
        <fullName evidence="2">Rhamnogalacturonase A/B/Epimerase-like pectate lyase domain-containing protein</fullName>
    </recommendedName>
</protein>
<dbReference type="FunFam" id="2.160.20.10:FF:000026">
    <property type="entry name" value="Exo-beta-1,3-glucanase Exg0"/>
    <property type="match status" value="1"/>
</dbReference>
<dbReference type="InterPro" id="IPR039279">
    <property type="entry name" value="QRT3-like"/>
</dbReference>
<dbReference type="Gene3D" id="2.160.20.10">
    <property type="entry name" value="Single-stranded right-handed beta-helix, Pectin lyase-like"/>
    <property type="match status" value="2"/>
</dbReference>
<dbReference type="FunFam" id="2.160.20.10:FF:000023">
    <property type="entry name" value="Exo-beta-1,3-glucanase Exg0"/>
    <property type="match status" value="1"/>
</dbReference>
<comment type="caution">
    <text evidence="3">The sequence shown here is derived from an EMBL/GenBank/DDBJ whole genome shotgun (WGS) entry which is preliminary data.</text>
</comment>
<dbReference type="InterPro" id="IPR012334">
    <property type="entry name" value="Pectin_lyas_fold"/>
</dbReference>
<reference evidence="3" key="1">
    <citation type="submission" date="2023-08" db="EMBL/GenBank/DDBJ databases">
        <title>Black Yeasts Isolated from many extreme environments.</title>
        <authorList>
            <person name="Coleine C."/>
            <person name="Stajich J.E."/>
            <person name="Selbmann L."/>
        </authorList>
    </citation>
    <scope>NUCLEOTIDE SEQUENCE</scope>
    <source>
        <strain evidence="3">CCFEE 5401</strain>
    </source>
</reference>
<organism evidence="3 4">
    <name type="scientific">Meristemomyces frigidus</name>
    <dbReference type="NCBI Taxonomy" id="1508187"/>
    <lineage>
        <taxon>Eukaryota</taxon>
        <taxon>Fungi</taxon>
        <taxon>Dikarya</taxon>
        <taxon>Ascomycota</taxon>
        <taxon>Pezizomycotina</taxon>
        <taxon>Dothideomycetes</taxon>
        <taxon>Dothideomycetidae</taxon>
        <taxon>Mycosphaerellales</taxon>
        <taxon>Teratosphaeriaceae</taxon>
        <taxon>Meristemomyces</taxon>
    </lineage>
</organism>
<dbReference type="PANTHER" id="PTHR33928:SF2">
    <property type="entry name" value="PECTATE LYASE SUPERFAMILY PROTEIN DOMAIN-CONTAINING PROTEIN-RELATED"/>
    <property type="match status" value="1"/>
</dbReference>
<dbReference type="SUPFAM" id="SSF51126">
    <property type="entry name" value="Pectin lyase-like"/>
    <property type="match status" value="2"/>
</dbReference>
<keyword evidence="1" id="KW-0732">Signal</keyword>
<dbReference type="AlphaFoldDB" id="A0AAN7YKV8"/>
<evidence type="ECO:0000313" key="4">
    <source>
        <dbReference type="Proteomes" id="UP001310890"/>
    </source>
</evidence>
<evidence type="ECO:0000313" key="3">
    <source>
        <dbReference type="EMBL" id="KAK5107076.1"/>
    </source>
</evidence>
<proteinExistence type="predicted"/>
<feature type="domain" description="Rhamnogalacturonase A/B/Epimerase-like pectate lyase" evidence="2">
    <location>
        <begin position="98"/>
        <end position="322"/>
    </location>
</feature>